<accession>A0AAV9H0R8</accession>
<evidence type="ECO:0000256" key="1">
    <source>
        <dbReference type="SAM" id="MobiDB-lite"/>
    </source>
</evidence>
<feature type="compositionally biased region" description="Pro residues" evidence="1">
    <location>
        <begin position="34"/>
        <end position="50"/>
    </location>
</feature>
<feature type="region of interest" description="Disordered" evidence="1">
    <location>
        <begin position="1"/>
        <end position="73"/>
    </location>
</feature>
<feature type="compositionally biased region" description="Gly residues" evidence="1">
    <location>
        <begin position="138"/>
        <end position="148"/>
    </location>
</feature>
<reference evidence="2" key="2">
    <citation type="submission" date="2023-05" db="EMBL/GenBank/DDBJ databases">
        <authorList>
            <consortium name="Lawrence Berkeley National Laboratory"/>
            <person name="Steindorff A."/>
            <person name="Hensen N."/>
            <person name="Bonometti L."/>
            <person name="Westerberg I."/>
            <person name="Brannstrom I.O."/>
            <person name="Guillou S."/>
            <person name="Cros-Aarteil S."/>
            <person name="Calhoun S."/>
            <person name="Haridas S."/>
            <person name="Kuo A."/>
            <person name="Mondo S."/>
            <person name="Pangilinan J."/>
            <person name="Riley R."/>
            <person name="Labutti K."/>
            <person name="Andreopoulos B."/>
            <person name="Lipzen A."/>
            <person name="Chen C."/>
            <person name="Yanf M."/>
            <person name="Daum C."/>
            <person name="Ng V."/>
            <person name="Clum A."/>
            <person name="Ohm R."/>
            <person name="Martin F."/>
            <person name="Silar P."/>
            <person name="Natvig D."/>
            <person name="Lalanne C."/>
            <person name="Gautier V."/>
            <person name="Ament-Velasquez S.L."/>
            <person name="Kruys A."/>
            <person name="Hutchinson M.I."/>
            <person name="Powell A.J."/>
            <person name="Barry K."/>
            <person name="Miller A.N."/>
            <person name="Grigoriev I.V."/>
            <person name="Debuchy R."/>
            <person name="Gladieux P."/>
            <person name="Thoren M.H."/>
            <person name="Johannesson H."/>
        </authorList>
    </citation>
    <scope>NUCLEOTIDE SEQUENCE</scope>
    <source>
        <strain evidence="2">PSN243</strain>
    </source>
</reference>
<organism evidence="2 3">
    <name type="scientific">Podospora aff. communis PSN243</name>
    <dbReference type="NCBI Taxonomy" id="3040156"/>
    <lineage>
        <taxon>Eukaryota</taxon>
        <taxon>Fungi</taxon>
        <taxon>Dikarya</taxon>
        <taxon>Ascomycota</taxon>
        <taxon>Pezizomycotina</taxon>
        <taxon>Sordariomycetes</taxon>
        <taxon>Sordariomycetidae</taxon>
        <taxon>Sordariales</taxon>
        <taxon>Podosporaceae</taxon>
        <taxon>Podospora</taxon>
    </lineage>
</organism>
<evidence type="ECO:0008006" key="4">
    <source>
        <dbReference type="Google" id="ProtNLM"/>
    </source>
</evidence>
<feature type="compositionally biased region" description="Low complexity" evidence="1">
    <location>
        <begin position="125"/>
        <end position="137"/>
    </location>
</feature>
<evidence type="ECO:0000313" key="2">
    <source>
        <dbReference type="EMBL" id="KAK4454210.1"/>
    </source>
</evidence>
<dbReference type="EMBL" id="MU865917">
    <property type="protein sequence ID" value="KAK4454210.1"/>
    <property type="molecule type" value="Genomic_DNA"/>
</dbReference>
<comment type="caution">
    <text evidence="2">The sequence shown here is derived from an EMBL/GenBank/DDBJ whole genome shotgun (WGS) entry which is preliminary data.</text>
</comment>
<sequence>MKTERRDSWPKASSEPPGNQQSSSSPRIKQSDSPPLPPIKTSDSPPPSSPFTPYGYKMSGSNNGSSSSDKTDWNSLLKHSSALGILKPGIVFNSSGYSGSSSASGSSSSRYTSSYTSGTSGGGSSSSNIWSSSNPSGSGSGSGSGSRR</sequence>
<keyword evidence="3" id="KW-1185">Reference proteome</keyword>
<reference evidence="2" key="1">
    <citation type="journal article" date="2023" name="Mol. Phylogenet. Evol.">
        <title>Genome-scale phylogeny and comparative genomics of the fungal order Sordariales.</title>
        <authorList>
            <person name="Hensen N."/>
            <person name="Bonometti L."/>
            <person name="Westerberg I."/>
            <person name="Brannstrom I.O."/>
            <person name="Guillou S."/>
            <person name="Cros-Aarteil S."/>
            <person name="Calhoun S."/>
            <person name="Haridas S."/>
            <person name="Kuo A."/>
            <person name="Mondo S."/>
            <person name="Pangilinan J."/>
            <person name="Riley R."/>
            <person name="LaButti K."/>
            <person name="Andreopoulos B."/>
            <person name="Lipzen A."/>
            <person name="Chen C."/>
            <person name="Yan M."/>
            <person name="Daum C."/>
            <person name="Ng V."/>
            <person name="Clum A."/>
            <person name="Steindorff A."/>
            <person name="Ohm R.A."/>
            <person name="Martin F."/>
            <person name="Silar P."/>
            <person name="Natvig D.O."/>
            <person name="Lalanne C."/>
            <person name="Gautier V."/>
            <person name="Ament-Velasquez S.L."/>
            <person name="Kruys A."/>
            <person name="Hutchinson M.I."/>
            <person name="Powell A.J."/>
            <person name="Barry K."/>
            <person name="Miller A.N."/>
            <person name="Grigoriev I.V."/>
            <person name="Debuchy R."/>
            <person name="Gladieux P."/>
            <person name="Hiltunen Thoren M."/>
            <person name="Johannesson H."/>
        </authorList>
    </citation>
    <scope>NUCLEOTIDE SEQUENCE</scope>
    <source>
        <strain evidence="2">PSN243</strain>
    </source>
</reference>
<dbReference type="Proteomes" id="UP001321760">
    <property type="component" value="Unassembled WGS sequence"/>
</dbReference>
<protein>
    <recommendedName>
        <fullName evidence="4">REJ domain-containing protein</fullName>
    </recommendedName>
</protein>
<feature type="region of interest" description="Disordered" evidence="1">
    <location>
        <begin position="90"/>
        <end position="148"/>
    </location>
</feature>
<feature type="compositionally biased region" description="Low complexity" evidence="1">
    <location>
        <begin position="93"/>
        <end position="118"/>
    </location>
</feature>
<feature type="compositionally biased region" description="Polar residues" evidence="1">
    <location>
        <begin position="16"/>
        <end position="33"/>
    </location>
</feature>
<gene>
    <name evidence="2" type="ORF">QBC34DRAFT_375383</name>
</gene>
<proteinExistence type="predicted"/>
<name>A0AAV9H0R8_9PEZI</name>
<feature type="compositionally biased region" description="Low complexity" evidence="1">
    <location>
        <begin position="59"/>
        <end position="68"/>
    </location>
</feature>
<evidence type="ECO:0000313" key="3">
    <source>
        <dbReference type="Proteomes" id="UP001321760"/>
    </source>
</evidence>
<dbReference type="AlphaFoldDB" id="A0AAV9H0R8"/>